<evidence type="ECO:0000313" key="2">
    <source>
        <dbReference type="Ensembl" id="ENSMUSP00000145914.2"/>
    </source>
</evidence>
<feature type="region of interest" description="Disordered" evidence="1">
    <location>
        <begin position="1"/>
        <end position="21"/>
    </location>
</feature>
<proteinExistence type="predicted"/>
<sequence length="43" mass="4777">MATLPPTANPSQQPLNLEDEDGILDEYDQYSLAHPCVAPRTHK</sequence>
<dbReference type="ExpressionAtlas" id="A0A0U1RPB6">
    <property type="expression patterns" value="baseline and differential"/>
</dbReference>
<dbReference type="Ensembl" id="ENSMUST00000187609.2">
    <property type="protein sequence ID" value="ENSMUSP00000145914.2"/>
    <property type="gene ID" value="ENSMUSG00000030717.10"/>
</dbReference>
<reference evidence="2 4" key="2">
    <citation type="journal article" date="2011" name="PLoS Biol.">
        <title>Modernizing reference genome assemblies.</title>
        <authorList>
            <person name="Church D.M."/>
            <person name="Schneider V.A."/>
            <person name="Graves T."/>
            <person name="Auger K."/>
            <person name="Cunningham F."/>
            <person name="Bouk N."/>
            <person name="Chen H.C."/>
            <person name="Agarwala R."/>
            <person name="McLaren W.M."/>
            <person name="Ritchie G.R."/>
            <person name="Albracht D."/>
            <person name="Kremitzki M."/>
            <person name="Rock S."/>
            <person name="Kotkiewicz H."/>
            <person name="Kremitzki C."/>
            <person name="Wollam A."/>
            <person name="Trani L."/>
            <person name="Fulton L."/>
            <person name="Fulton R."/>
            <person name="Matthews L."/>
            <person name="Whitehead S."/>
            <person name="Chow W."/>
            <person name="Torrance J."/>
            <person name="Dunn M."/>
            <person name="Harden G."/>
            <person name="Threadgold G."/>
            <person name="Wood J."/>
            <person name="Collins J."/>
            <person name="Heath P."/>
            <person name="Griffiths G."/>
            <person name="Pelan S."/>
            <person name="Grafham D."/>
            <person name="Eichler E.E."/>
            <person name="Weinstock G."/>
            <person name="Mardis E.R."/>
            <person name="Wilson R.K."/>
            <person name="Howe K."/>
            <person name="Flicek P."/>
            <person name="Hubbard T."/>
        </authorList>
    </citation>
    <scope>NUCLEOTIDE SEQUENCE [LARGE SCALE GENOMIC DNA]</scope>
    <source>
        <strain evidence="2 4">C57BL/6J</strain>
    </source>
</reference>
<keyword evidence="4" id="KW-1185">Reference proteome</keyword>
<dbReference type="VEuPathDB" id="HostDB:ENSMUSG00000030717"/>
<dbReference type="Bgee" id="ENSMUSG00000030717">
    <property type="expression patterns" value="Expressed in submandibular gland and 217 other cell types or tissues"/>
</dbReference>
<reference evidence="2 4" key="1">
    <citation type="journal article" date="2009" name="PLoS Biol.">
        <title>Lineage-specific biology revealed by a finished genome assembly of the mouse.</title>
        <authorList>
            <consortium name="Mouse Genome Sequencing Consortium"/>
            <person name="Church D.M."/>
            <person name="Goodstadt L."/>
            <person name="Hillier L.W."/>
            <person name="Zody M.C."/>
            <person name="Goldstein S."/>
            <person name="She X."/>
            <person name="Bult C.J."/>
            <person name="Agarwala R."/>
            <person name="Cherry J.L."/>
            <person name="DiCuccio M."/>
            <person name="Hlavina W."/>
            <person name="Kapustin Y."/>
            <person name="Meric P."/>
            <person name="Maglott D."/>
            <person name="Birtle Z."/>
            <person name="Marques A.C."/>
            <person name="Graves T."/>
            <person name="Zhou S."/>
            <person name="Teague B."/>
            <person name="Potamousis K."/>
            <person name="Churas C."/>
            <person name="Place M."/>
            <person name="Herschleb J."/>
            <person name="Runnheim R."/>
            <person name="Forrest D."/>
            <person name="Amos-Landgraf J."/>
            <person name="Schwartz D.C."/>
            <person name="Cheng Z."/>
            <person name="Lindblad-Toh K."/>
            <person name="Eichler E.E."/>
            <person name="Ponting C.P."/>
        </authorList>
    </citation>
    <scope>NUCLEOTIDE SEQUENCE [LARGE SCALE GENOMIC DNA]</scope>
    <source>
        <strain evidence="2 4">C57BL/6J</strain>
    </source>
</reference>
<organism evidence="2 4">
    <name type="scientific">Mus musculus</name>
    <name type="common">Mouse</name>
    <dbReference type="NCBI Taxonomy" id="10090"/>
    <lineage>
        <taxon>Eukaryota</taxon>
        <taxon>Metazoa</taxon>
        <taxon>Chordata</taxon>
        <taxon>Craniata</taxon>
        <taxon>Vertebrata</taxon>
        <taxon>Euteleostomi</taxon>
        <taxon>Mammalia</taxon>
        <taxon>Eutheria</taxon>
        <taxon>Euarchontoglires</taxon>
        <taxon>Glires</taxon>
        <taxon>Rodentia</taxon>
        <taxon>Myomorpha</taxon>
        <taxon>Muroidea</taxon>
        <taxon>Muridae</taxon>
        <taxon>Murinae</taxon>
        <taxon>Mus</taxon>
        <taxon>Mus</taxon>
    </lineage>
</organism>
<dbReference type="MGI" id="MGI:1891834">
    <property type="gene designation" value="Nupr1"/>
</dbReference>
<dbReference type="AlphaFoldDB" id="A0A0U1RPB6"/>
<name>A0A0U1RPB6_MOUSE</name>
<reference evidence="2" key="3">
    <citation type="submission" date="2025-08" db="UniProtKB">
        <authorList>
            <consortium name="Ensembl"/>
        </authorList>
    </citation>
    <scope>IDENTIFICATION</scope>
    <source>
        <strain evidence="2">C57BL/6J</strain>
    </source>
</reference>
<dbReference type="GeneTree" id="ENSGT00530000064242"/>
<dbReference type="Antibodypedia" id="13028">
    <property type="antibodies" value="150 antibodies from 26 providers"/>
</dbReference>
<protein>
    <submittedName>
        <fullName evidence="2">Nuclear protein transcription regulator 1</fullName>
    </submittedName>
</protein>
<evidence type="ECO:0000256" key="1">
    <source>
        <dbReference type="SAM" id="MobiDB-lite"/>
    </source>
</evidence>
<evidence type="ECO:0000313" key="4">
    <source>
        <dbReference type="Proteomes" id="UP000000589"/>
    </source>
</evidence>
<evidence type="ECO:0000313" key="3">
    <source>
        <dbReference type="MGI" id="MGI:1891834"/>
    </source>
</evidence>
<gene>
    <name evidence="2 3" type="primary">Nupr1</name>
</gene>
<accession>A0A0U1RPB6</accession>
<reference evidence="2" key="4">
    <citation type="submission" date="2025-09" db="UniProtKB">
        <authorList>
            <consortium name="Ensembl"/>
        </authorList>
    </citation>
    <scope>IDENTIFICATION</scope>
    <source>
        <strain evidence="2">C57BL/6J</strain>
    </source>
</reference>
<dbReference type="AGR" id="MGI:1891834"/>
<dbReference type="Proteomes" id="UP000000589">
    <property type="component" value="Chromosome 7"/>
</dbReference>